<keyword evidence="2" id="KW-0731">Sigma factor</keyword>
<evidence type="ECO:0000256" key="2">
    <source>
        <dbReference type="ARBA" id="ARBA00023082"/>
    </source>
</evidence>
<keyword evidence="7" id="KW-1185">Reference proteome</keyword>
<dbReference type="InterPro" id="IPR007627">
    <property type="entry name" value="RNA_pol_sigma70_r2"/>
</dbReference>
<evidence type="ECO:0000256" key="1">
    <source>
        <dbReference type="ARBA" id="ARBA00023015"/>
    </source>
</evidence>
<evidence type="ECO:0000256" key="4">
    <source>
        <dbReference type="ARBA" id="ARBA00023163"/>
    </source>
</evidence>
<dbReference type="Pfam" id="PF04542">
    <property type="entry name" value="Sigma70_r2"/>
    <property type="match status" value="1"/>
</dbReference>
<evidence type="ECO:0000313" key="7">
    <source>
        <dbReference type="Proteomes" id="UP000611215"/>
    </source>
</evidence>
<evidence type="ECO:0000256" key="3">
    <source>
        <dbReference type="ARBA" id="ARBA00023125"/>
    </source>
</evidence>
<evidence type="ECO:0000313" key="6">
    <source>
        <dbReference type="EMBL" id="MBF8149880.1"/>
    </source>
</evidence>
<dbReference type="PANTHER" id="PTHR43133">
    <property type="entry name" value="RNA POLYMERASE ECF-TYPE SIGMA FACTO"/>
    <property type="match status" value="1"/>
</dbReference>
<evidence type="ECO:0000259" key="5">
    <source>
        <dbReference type="Pfam" id="PF04542"/>
    </source>
</evidence>
<dbReference type="InterPro" id="IPR039425">
    <property type="entry name" value="RNA_pol_sigma-70-like"/>
</dbReference>
<dbReference type="InterPro" id="IPR013325">
    <property type="entry name" value="RNA_pol_sigma_r2"/>
</dbReference>
<dbReference type="EMBL" id="JADOET010000005">
    <property type="protein sequence ID" value="MBF8149880.1"/>
    <property type="molecule type" value="Genomic_DNA"/>
</dbReference>
<keyword evidence="4" id="KW-0804">Transcription</keyword>
<dbReference type="Gene3D" id="1.10.1740.10">
    <property type="match status" value="1"/>
</dbReference>
<dbReference type="InterPro" id="IPR014284">
    <property type="entry name" value="RNA_pol_sigma-70_dom"/>
</dbReference>
<dbReference type="RefSeq" id="WP_195871152.1">
    <property type="nucleotide sequence ID" value="NZ_JADOET010000005.1"/>
</dbReference>
<sequence length="193" mass="22447">MSEKKLHEDQKYIDGLAENNTFIIQAIYDKFAPKVINYIKQNSGDAYDAQDVIQETIITIYNQAKQKKLQLTCPFEAYFFLLCKRKWFNQLKKSSRKEVTINEEVLSKDDDAQVLSFETSIFEHKQALFNEMFQHLGDACKDLLKATFKIKSMEEVAKSLNISYAYARKKKSLCIGQLTKLVQASPKFNQLNY</sequence>
<keyword evidence="3" id="KW-0238">DNA-binding</keyword>
<organism evidence="6 7">
    <name type="scientific">Winogradskyella marina</name>
    <dbReference type="NCBI Taxonomy" id="2785530"/>
    <lineage>
        <taxon>Bacteria</taxon>
        <taxon>Pseudomonadati</taxon>
        <taxon>Bacteroidota</taxon>
        <taxon>Flavobacteriia</taxon>
        <taxon>Flavobacteriales</taxon>
        <taxon>Flavobacteriaceae</taxon>
        <taxon>Winogradskyella</taxon>
    </lineage>
</organism>
<gene>
    <name evidence="6" type="ORF">ITJ86_08210</name>
</gene>
<protein>
    <submittedName>
        <fullName evidence="6">Sigma-70 family RNA polymerase sigma factor</fullName>
    </submittedName>
</protein>
<dbReference type="PANTHER" id="PTHR43133:SF8">
    <property type="entry name" value="RNA POLYMERASE SIGMA FACTOR HI_1459-RELATED"/>
    <property type="match status" value="1"/>
</dbReference>
<dbReference type="SUPFAM" id="SSF88946">
    <property type="entry name" value="Sigma2 domain of RNA polymerase sigma factors"/>
    <property type="match status" value="1"/>
</dbReference>
<comment type="caution">
    <text evidence="6">The sequence shown here is derived from an EMBL/GenBank/DDBJ whole genome shotgun (WGS) entry which is preliminary data.</text>
</comment>
<dbReference type="Proteomes" id="UP000611215">
    <property type="component" value="Unassembled WGS sequence"/>
</dbReference>
<feature type="domain" description="RNA polymerase sigma-70 region 2" evidence="5">
    <location>
        <begin position="27"/>
        <end position="96"/>
    </location>
</feature>
<keyword evidence="1" id="KW-0805">Transcription regulation</keyword>
<dbReference type="NCBIfam" id="TIGR02937">
    <property type="entry name" value="sigma70-ECF"/>
    <property type="match status" value="1"/>
</dbReference>
<reference evidence="6 7" key="1">
    <citation type="submission" date="2020-11" db="EMBL/GenBank/DDBJ databases">
        <title>Winogradskyella marina sp. nov., isolated from marine sediment.</title>
        <authorList>
            <person name="Bo J."/>
            <person name="Wang S."/>
            <person name="Song X."/>
            <person name="Du Z."/>
        </authorList>
    </citation>
    <scope>NUCLEOTIDE SEQUENCE [LARGE SCALE GENOMIC DNA]</scope>
    <source>
        <strain evidence="6 7">F6397</strain>
    </source>
</reference>
<name>A0ABS0EKA4_9FLAO</name>
<proteinExistence type="predicted"/>
<accession>A0ABS0EKA4</accession>